<dbReference type="InterPro" id="IPR025665">
    <property type="entry name" value="Beta-barrel_OMP_2"/>
</dbReference>
<reference evidence="2 3" key="1">
    <citation type="submission" date="2015-03" db="EMBL/GenBank/DDBJ databases">
        <title>Genome sequence of Tenacibaculum sp. S2-2, isolated from intestinal microbiota of sea cucumber, Apostichopus japonicas.</title>
        <authorList>
            <person name="Shao Z."/>
            <person name="Wang L."/>
            <person name="Li X."/>
        </authorList>
    </citation>
    <scope>NUCLEOTIDE SEQUENCE [LARGE SCALE GENOMIC DNA]</scope>
    <source>
        <strain evidence="2 3">S2-2</strain>
    </source>
</reference>
<organism evidence="2 3">
    <name type="scientific">Tenacibaculum holothuriorum</name>
    <dbReference type="NCBI Taxonomy" id="1635173"/>
    <lineage>
        <taxon>Bacteria</taxon>
        <taxon>Pseudomonadati</taxon>
        <taxon>Bacteroidota</taxon>
        <taxon>Flavobacteriia</taxon>
        <taxon>Flavobacteriales</taxon>
        <taxon>Flavobacteriaceae</taxon>
        <taxon>Tenacibaculum</taxon>
    </lineage>
</organism>
<dbReference type="SUPFAM" id="SSF56925">
    <property type="entry name" value="OMPA-like"/>
    <property type="match status" value="1"/>
</dbReference>
<evidence type="ECO:0000313" key="2">
    <source>
        <dbReference type="EMBL" id="OSY89577.1"/>
    </source>
</evidence>
<accession>A0A1Y2PIF1</accession>
<dbReference type="InterPro" id="IPR011250">
    <property type="entry name" value="OMP/PagP_B-barrel"/>
</dbReference>
<proteinExistence type="predicted"/>
<dbReference type="STRING" id="1635173.WH52_00780"/>
<evidence type="ECO:0000259" key="1">
    <source>
        <dbReference type="Pfam" id="PF13568"/>
    </source>
</evidence>
<dbReference type="Proteomes" id="UP000194221">
    <property type="component" value="Unassembled WGS sequence"/>
</dbReference>
<dbReference type="Pfam" id="PF13568">
    <property type="entry name" value="OMP_b-brl_2"/>
    <property type="match status" value="1"/>
</dbReference>
<dbReference type="InParanoid" id="A0A1Y2PIF1"/>
<feature type="domain" description="Outer membrane protein beta-barrel" evidence="1">
    <location>
        <begin position="9"/>
        <end position="144"/>
    </location>
</feature>
<protein>
    <recommendedName>
        <fullName evidence="1">Outer membrane protein beta-barrel domain-containing protein</fullName>
    </recommendedName>
</protein>
<gene>
    <name evidence="2" type="ORF">WH52_00780</name>
</gene>
<name>A0A1Y2PIF1_9FLAO</name>
<evidence type="ECO:0000313" key="3">
    <source>
        <dbReference type="Proteomes" id="UP000194221"/>
    </source>
</evidence>
<dbReference type="AlphaFoldDB" id="A0A1Y2PIF1"/>
<keyword evidence="3" id="KW-1185">Reference proteome</keyword>
<comment type="caution">
    <text evidence="2">The sequence shown here is derived from an EMBL/GenBank/DDBJ whole genome shotgun (WGS) entry which is preliminary data.</text>
</comment>
<dbReference type="EMBL" id="LAPZ01000001">
    <property type="protein sequence ID" value="OSY89577.1"/>
    <property type="molecule type" value="Genomic_DNA"/>
</dbReference>
<sequence length="166" mass="17770">MAVGLTVTAQETNFGVIGGFNMTSISTTDSSAGIPLTLSVNGSGFFAGFFVDFEVSDKFSIQPELTYSAGFKNGDSVNSITMPILAKFYVSDKFSLQAGPMLDLVVDETPQEANNFGLGLAGGIGYDVDENVLIVFRYSLGLTNRVNLNNISQKVDYLQIGVGYKF</sequence>